<accession>A0A167Y5K9</accession>
<keyword evidence="3" id="KW-0808">Transferase</keyword>
<feature type="binding site" evidence="2">
    <location>
        <position position="473"/>
    </location>
    <ligand>
        <name>L-glutamate</name>
        <dbReference type="ChEBI" id="CHEBI:29985"/>
    </ligand>
</feature>
<dbReference type="PANTHER" id="PTHR11686">
    <property type="entry name" value="GAMMA GLUTAMYL TRANSPEPTIDASE"/>
    <property type="match status" value="1"/>
</dbReference>
<evidence type="ECO:0000256" key="4">
    <source>
        <dbReference type="SAM" id="SignalP"/>
    </source>
</evidence>
<feature type="binding site" evidence="2">
    <location>
        <begin position="398"/>
        <end position="400"/>
    </location>
    <ligand>
        <name>L-glutamate</name>
        <dbReference type="ChEBI" id="CHEBI:29985"/>
    </ligand>
</feature>
<sequence>MLIERLIWILASLSATALASPILQAPLVDDDAEDGKIGAVSCENEICSRIGTDVLLKGGNAADSLVATQLCVGVTSLHHSGIGGGGFMIIRDSDGTKEFVDFREMAPAAAFRDMFDGNRNGSIFGGSASGVPGEIRGLQYLHEKYGKLPWKELVLPSVKVARDGWQLGHDLERAMNEAVVAYGFDFFTNDASWATDFAPNGIKLVAGDAITRSRYANTLEQIAQRGPDAFYEGPIAESMIRAMKEANGTMTMQDLKNYRVNSRKLFTTDYRGFKVSSGSLPSSGPVVLSTLNLLNLYDDFFSIDSTNLSTHRMDEAIRFGYAMRTRLGDPDYVKGMNEYQEYMLSEETARKHHDDISDIHTRNITFYESIEYFNDDDHGTTHVVTADSTGMAISMTSSVNLLFGSTLMVPETGVVMNNVMDDFSIPGEPNKFGFPPSPANFITPGKRPLSSTSASIIERADGSLYFVTGAAGGSRIITSTLNTIINIIDRNMSVLEALAEPRLHDQLMPNLLVLEETFDRATAEFMQNRGHEVVFIPTAQSAAQALRLHENGTFEAASEVRQKDSAGLVV</sequence>
<evidence type="ECO:0000256" key="3">
    <source>
        <dbReference type="RuleBase" id="RU368068"/>
    </source>
</evidence>
<dbReference type="InterPro" id="IPR029055">
    <property type="entry name" value="Ntn_hydrolases_N"/>
</dbReference>
<keyword evidence="4" id="KW-0732">Signal</keyword>
<dbReference type="InterPro" id="IPR043137">
    <property type="entry name" value="GGT_ssub_C"/>
</dbReference>
<dbReference type="VEuPathDB" id="FungiDB:AAP_03528"/>
<dbReference type="PANTHER" id="PTHR11686:SF62">
    <property type="entry name" value="GLUTATHIONE HYDROLASE"/>
    <property type="match status" value="1"/>
</dbReference>
<comment type="catalytic activity">
    <reaction evidence="3">
        <text>an S-substituted glutathione + H2O = an S-substituted L-cysteinylglycine + L-glutamate</text>
        <dbReference type="Rhea" id="RHEA:59468"/>
        <dbReference type="ChEBI" id="CHEBI:15377"/>
        <dbReference type="ChEBI" id="CHEBI:29985"/>
        <dbReference type="ChEBI" id="CHEBI:90779"/>
        <dbReference type="ChEBI" id="CHEBI:143103"/>
        <dbReference type="EC" id="3.4.19.13"/>
    </reaction>
</comment>
<dbReference type="EC" id="2.3.2.2" evidence="3"/>
<evidence type="ECO:0000313" key="5">
    <source>
        <dbReference type="EMBL" id="KZZ90887.1"/>
    </source>
</evidence>
<feature type="binding site" evidence="2">
    <location>
        <position position="103"/>
    </location>
    <ligand>
        <name>L-glutamate</name>
        <dbReference type="ChEBI" id="CHEBI:29985"/>
    </ligand>
</feature>
<keyword evidence="3" id="KW-0012">Acyltransferase</keyword>
<keyword evidence="6" id="KW-1185">Reference proteome</keyword>
<proteinExistence type="predicted"/>
<dbReference type="OrthoDB" id="1081007at2759"/>
<feature type="binding site" evidence="2">
    <location>
        <begin position="450"/>
        <end position="451"/>
    </location>
    <ligand>
        <name>L-glutamate</name>
        <dbReference type="ChEBI" id="CHEBI:29985"/>
    </ligand>
</feature>
<dbReference type="InterPro" id="IPR043138">
    <property type="entry name" value="GGT_lsub"/>
</dbReference>
<dbReference type="UniPathway" id="UPA00204"/>
<dbReference type="PRINTS" id="PR01210">
    <property type="entry name" value="GGTRANSPTASE"/>
</dbReference>
<dbReference type="EMBL" id="AZGZ01000015">
    <property type="protein sequence ID" value="KZZ90887.1"/>
    <property type="molecule type" value="Genomic_DNA"/>
</dbReference>
<evidence type="ECO:0000256" key="1">
    <source>
        <dbReference type="PIRSR" id="PIRSR600101-1"/>
    </source>
</evidence>
<feature type="binding site" evidence="2">
    <location>
        <position position="422"/>
    </location>
    <ligand>
        <name>L-glutamate</name>
        <dbReference type="ChEBI" id="CHEBI:29985"/>
    </ligand>
</feature>
<gene>
    <name evidence="5" type="ORF">AAP_03528</name>
</gene>
<feature type="chain" id="PRO_5007894627" description="Glutathione hydrolase" evidence="4">
    <location>
        <begin position="20"/>
        <end position="570"/>
    </location>
</feature>
<dbReference type="FunFam" id="3.60.20.40:FF:000008">
    <property type="entry name" value="Gamma-glutamyltranspeptidase (Eurofung)"/>
    <property type="match status" value="1"/>
</dbReference>
<evidence type="ECO:0000256" key="2">
    <source>
        <dbReference type="PIRSR" id="PIRSR600101-2"/>
    </source>
</evidence>
<dbReference type="NCBIfam" id="TIGR00066">
    <property type="entry name" value="g_glut_trans"/>
    <property type="match status" value="1"/>
</dbReference>
<dbReference type="GO" id="GO:0036374">
    <property type="term" value="F:glutathione hydrolase activity"/>
    <property type="evidence" value="ECO:0007669"/>
    <property type="project" value="UniProtKB-UniRule"/>
</dbReference>
<evidence type="ECO:0000313" key="6">
    <source>
        <dbReference type="Proteomes" id="UP000242877"/>
    </source>
</evidence>
<dbReference type="Gene3D" id="3.60.20.40">
    <property type="match status" value="1"/>
</dbReference>
<dbReference type="InterPro" id="IPR000101">
    <property type="entry name" value="GGT_peptidase"/>
</dbReference>
<dbReference type="Pfam" id="PF01019">
    <property type="entry name" value="G_glu_transpept"/>
    <property type="match status" value="1"/>
</dbReference>
<dbReference type="Proteomes" id="UP000242877">
    <property type="component" value="Unassembled WGS sequence"/>
</dbReference>
<feature type="active site" description="Nucleophile" evidence="1">
    <location>
        <position position="380"/>
    </location>
</feature>
<dbReference type="SUPFAM" id="SSF56235">
    <property type="entry name" value="N-terminal nucleophile aminohydrolases (Ntn hydrolases)"/>
    <property type="match status" value="1"/>
</dbReference>
<reference evidence="5 6" key="1">
    <citation type="journal article" date="2016" name="Genome Biol. Evol.">
        <title>Divergent and convergent evolution of fungal pathogenicity.</title>
        <authorList>
            <person name="Shang Y."/>
            <person name="Xiao G."/>
            <person name="Zheng P."/>
            <person name="Cen K."/>
            <person name="Zhan S."/>
            <person name="Wang C."/>
        </authorList>
    </citation>
    <scope>NUCLEOTIDE SEQUENCE [LARGE SCALE GENOMIC DNA]</scope>
    <source>
        <strain evidence="5 6">ARSEF 7405</strain>
    </source>
</reference>
<comment type="caution">
    <text evidence="5">The sequence shown here is derived from an EMBL/GenBank/DDBJ whole genome shotgun (WGS) entry which is preliminary data.</text>
</comment>
<protein>
    <recommendedName>
        <fullName evidence="3">Glutathione hydrolase</fullName>
        <ecNumber evidence="3">2.3.2.2</ecNumber>
        <ecNumber evidence="3">3.4.19.13</ecNumber>
    </recommendedName>
    <alternativeName>
        <fullName evidence="3">Gamma-glutamyltransferase</fullName>
    </alternativeName>
    <alternativeName>
        <fullName evidence="3">Gamma-glutamyltranspeptidase</fullName>
    </alternativeName>
</protein>
<dbReference type="EC" id="3.4.19.13" evidence="3"/>
<feature type="signal peptide" evidence="4">
    <location>
        <begin position="1"/>
        <end position="19"/>
    </location>
</feature>
<dbReference type="Gene3D" id="1.10.246.130">
    <property type="match status" value="1"/>
</dbReference>
<name>A0A167Y5K9_9EURO</name>
<comment type="catalytic activity">
    <reaction evidence="3">
        <text>an N-terminal (5-L-glutamyl)-[peptide] + an alpha-amino acid = 5-L-glutamyl amino acid + an N-terminal L-alpha-aminoacyl-[peptide]</text>
        <dbReference type="Rhea" id="RHEA:23904"/>
        <dbReference type="Rhea" id="RHEA-COMP:9780"/>
        <dbReference type="Rhea" id="RHEA-COMP:9795"/>
        <dbReference type="ChEBI" id="CHEBI:77644"/>
        <dbReference type="ChEBI" id="CHEBI:78597"/>
        <dbReference type="ChEBI" id="CHEBI:78599"/>
        <dbReference type="ChEBI" id="CHEBI:78608"/>
        <dbReference type="EC" id="2.3.2.2"/>
    </reaction>
</comment>
<keyword evidence="3" id="KW-0378">Hydrolase</keyword>
<organism evidence="5 6">
    <name type="scientific">Ascosphaera apis ARSEF 7405</name>
    <dbReference type="NCBI Taxonomy" id="392613"/>
    <lineage>
        <taxon>Eukaryota</taxon>
        <taxon>Fungi</taxon>
        <taxon>Dikarya</taxon>
        <taxon>Ascomycota</taxon>
        <taxon>Pezizomycotina</taxon>
        <taxon>Eurotiomycetes</taxon>
        <taxon>Eurotiomycetidae</taxon>
        <taxon>Onygenales</taxon>
        <taxon>Ascosphaeraceae</taxon>
        <taxon>Ascosphaera</taxon>
    </lineage>
</organism>
<dbReference type="GO" id="GO:0005886">
    <property type="term" value="C:plasma membrane"/>
    <property type="evidence" value="ECO:0007669"/>
    <property type="project" value="TreeGrafter"/>
</dbReference>
<dbReference type="GO" id="GO:0006751">
    <property type="term" value="P:glutathione catabolic process"/>
    <property type="evidence" value="ECO:0007669"/>
    <property type="project" value="UniProtKB-UniRule"/>
</dbReference>
<comment type="catalytic activity">
    <reaction evidence="3">
        <text>glutathione + H2O = L-cysteinylglycine + L-glutamate</text>
        <dbReference type="Rhea" id="RHEA:28807"/>
        <dbReference type="ChEBI" id="CHEBI:15377"/>
        <dbReference type="ChEBI" id="CHEBI:29985"/>
        <dbReference type="ChEBI" id="CHEBI:57925"/>
        <dbReference type="ChEBI" id="CHEBI:61694"/>
        <dbReference type="EC" id="3.4.19.13"/>
    </reaction>
</comment>
<comment type="pathway">
    <text evidence="3">Sulfur metabolism; glutathione metabolism.</text>
</comment>
<dbReference type="GO" id="GO:0103068">
    <property type="term" value="F:leukotriene C4 gamma-glutamyl transferase activity"/>
    <property type="evidence" value="ECO:0007669"/>
    <property type="project" value="UniProtKB-EC"/>
</dbReference>
<comment type="function">
    <text evidence="3">Cleaves the gamma-glutamyl peptide bond of glutathione and glutathione conjugates.</text>
</comment>
<dbReference type="AlphaFoldDB" id="A0A167Y5K9"/>